<dbReference type="InterPro" id="IPR000209">
    <property type="entry name" value="Peptidase_S8/S53_dom"/>
</dbReference>
<feature type="chain" id="PRO_5045385947" description="Peptidase S8/S53 domain-containing protein" evidence="1">
    <location>
        <begin position="20"/>
        <end position="436"/>
    </location>
</feature>
<dbReference type="SUPFAM" id="SSF52743">
    <property type="entry name" value="Subtilisin-like"/>
    <property type="match status" value="1"/>
</dbReference>
<accession>A0ABY4V5W2</accession>
<dbReference type="Pfam" id="PF00082">
    <property type="entry name" value="Peptidase_S8"/>
    <property type="match status" value="1"/>
</dbReference>
<keyword evidence="4" id="KW-1185">Reference proteome</keyword>
<feature type="domain" description="Peptidase S8/S53" evidence="2">
    <location>
        <begin position="193"/>
        <end position="404"/>
    </location>
</feature>
<proteinExistence type="predicted"/>
<sequence length="436" mass="48741">MNKIVLVVLLIVLSVKVFASDPNVDQARASLQVVKELTPWPWEEPVTPILDDYLAAEFDQYQGWAKSLYMVDELKMHKWGQSITEFTVLAELLYTFQPEDYQEENRLTFEAAIANLDMFRMELNEFLYPYVPSYNLKHQNLVRHFDGEGIVIGVFDLFDPVRLQEQRERHPNIEGEVQFGDPITFLHGNTVIDIILDIAPKATIVPISTESKTYNEAMAYMRNRDDIDVINMSRAFHITNDQLDPEFSEHLSHILQSKIFIKSIGNTGTDLEGENTDVRKRLGLPPLGSFFTYDLDLIKAFLQQNQGAPGSQNLMFAINLQPFSNEVSLTATVPGYNPLAIKRSFAISGDAVYSVSSHNFESGSSFAAPQLAAISALLLDAADHYGYSSGEAVPLVAQSLQGTARRSHLGANNTGLGLVDAHKALAKLIQSSRRVE</sequence>
<evidence type="ECO:0000259" key="2">
    <source>
        <dbReference type="Pfam" id="PF00082"/>
    </source>
</evidence>
<dbReference type="EMBL" id="CP092418">
    <property type="protein sequence ID" value="USD19654.1"/>
    <property type="molecule type" value="Genomic_DNA"/>
</dbReference>
<evidence type="ECO:0000256" key="1">
    <source>
        <dbReference type="SAM" id="SignalP"/>
    </source>
</evidence>
<reference evidence="3" key="1">
    <citation type="submission" date="2022-02" db="EMBL/GenBank/DDBJ databases">
        <title>Coral-associated bacteria.</title>
        <authorList>
            <person name="Tang K."/>
            <person name="Wang X."/>
        </authorList>
    </citation>
    <scope>NUCLEOTIDE SEQUENCE</scope>
    <source>
        <strain evidence="3">SCSIO 43006</strain>
    </source>
</reference>
<protein>
    <recommendedName>
        <fullName evidence="2">Peptidase S8/S53 domain-containing protein</fullName>
    </recommendedName>
</protein>
<evidence type="ECO:0000313" key="4">
    <source>
        <dbReference type="Proteomes" id="UP001055658"/>
    </source>
</evidence>
<dbReference type="Proteomes" id="UP001055658">
    <property type="component" value="Chromosome"/>
</dbReference>
<keyword evidence="1" id="KW-0732">Signal</keyword>
<evidence type="ECO:0000313" key="3">
    <source>
        <dbReference type="EMBL" id="USD19654.1"/>
    </source>
</evidence>
<dbReference type="Gene3D" id="3.40.50.200">
    <property type="entry name" value="Peptidase S8/S53 domain"/>
    <property type="match status" value="1"/>
</dbReference>
<dbReference type="InterPro" id="IPR036852">
    <property type="entry name" value="Peptidase_S8/S53_dom_sf"/>
</dbReference>
<feature type="signal peptide" evidence="1">
    <location>
        <begin position="1"/>
        <end position="19"/>
    </location>
</feature>
<dbReference type="RefSeq" id="WP_252081753.1">
    <property type="nucleotide sequence ID" value="NZ_CP092418.1"/>
</dbReference>
<name>A0ABY4V5W2_9GAMM</name>
<organism evidence="3 4">
    <name type="scientific">Microbulbifer variabilis</name>
    <dbReference type="NCBI Taxonomy" id="266805"/>
    <lineage>
        <taxon>Bacteria</taxon>
        <taxon>Pseudomonadati</taxon>
        <taxon>Pseudomonadota</taxon>
        <taxon>Gammaproteobacteria</taxon>
        <taxon>Cellvibrionales</taxon>
        <taxon>Microbulbiferaceae</taxon>
        <taxon>Microbulbifer</taxon>
    </lineage>
</organism>
<gene>
    <name evidence="3" type="ORF">MJO52_11220</name>
</gene>